<accession>B8FLT7</accession>
<dbReference type="NCBIfam" id="NF005446">
    <property type="entry name" value="PRK07035.1"/>
    <property type="match status" value="1"/>
</dbReference>
<keyword evidence="3" id="KW-1185">Reference proteome</keyword>
<evidence type="ECO:0000313" key="3">
    <source>
        <dbReference type="Proteomes" id="UP000000739"/>
    </source>
</evidence>
<dbReference type="PROSITE" id="PS00061">
    <property type="entry name" value="ADH_SHORT"/>
    <property type="match status" value="1"/>
</dbReference>
<dbReference type="CDD" id="cd05233">
    <property type="entry name" value="SDR_c"/>
    <property type="match status" value="1"/>
</dbReference>
<dbReference type="eggNOG" id="COG1028">
    <property type="taxonomic scope" value="Bacteria"/>
</dbReference>
<dbReference type="PRINTS" id="PR00081">
    <property type="entry name" value="GDHRDH"/>
</dbReference>
<proteinExistence type="inferred from homology"/>
<dbReference type="KEGG" id="dal:Dalk_3754"/>
<dbReference type="HOGENOM" id="CLU_010194_1_1_7"/>
<dbReference type="InterPro" id="IPR002347">
    <property type="entry name" value="SDR_fam"/>
</dbReference>
<name>B8FLT7_DESAL</name>
<dbReference type="RefSeq" id="WP_015948492.1">
    <property type="nucleotide sequence ID" value="NC_011768.1"/>
</dbReference>
<dbReference type="PANTHER" id="PTHR43943">
    <property type="entry name" value="DEHYDROGENASE/REDUCTASE (SDR FAMILY) MEMBER 4"/>
    <property type="match status" value="1"/>
</dbReference>
<dbReference type="InterPro" id="IPR020904">
    <property type="entry name" value="Sc_DH/Rdtase_CS"/>
</dbReference>
<sequence length="253" mass="27104">MVDFSLKGKYALITGASRGIGEAIAMALGQYGAHCILVSRKMEALEAVAAKMKEKGYEATPLACNMGYVDKVDALFAEVKERFGKIDILVNNAAANPYFGDMLGADEGVWDKTWAVNVKGPFFMIQYAAKLMMETQTKGAIVNVASIAGIRPAEFQGIYSTTKAALIHLTKAYAKELAPHGIRVNGLAPGLTETKFASALFTNKEIYDHATSAIPMHRHAVPEEMAGTVLYLVSDASSFTTGEVIVVDGGMVI</sequence>
<reference evidence="2 3" key="1">
    <citation type="journal article" date="2012" name="Environ. Microbiol.">
        <title>The genome sequence of Desulfatibacillum alkenivorans AK-01: a blueprint for anaerobic alkane oxidation.</title>
        <authorList>
            <person name="Callaghan A.V."/>
            <person name="Morris B.E."/>
            <person name="Pereira I.A."/>
            <person name="McInerney M.J."/>
            <person name="Austin R.N."/>
            <person name="Groves J.T."/>
            <person name="Kukor J.J."/>
            <person name="Suflita J.M."/>
            <person name="Young L.Y."/>
            <person name="Zylstra G.J."/>
            <person name="Wawrik B."/>
        </authorList>
    </citation>
    <scope>NUCLEOTIDE SEQUENCE [LARGE SCALE GENOMIC DNA]</scope>
    <source>
        <strain evidence="2 3">AK-01</strain>
    </source>
</reference>
<dbReference type="Gene3D" id="3.40.50.720">
    <property type="entry name" value="NAD(P)-binding Rossmann-like Domain"/>
    <property type="match status" value="1"/>
</dbReference>
<dbReference type="InterPro" id="IPR036291">
    <property type="entry name" value="NAD(P)-bd_dom_sf"/>
</dbReference>
<comment type="similarity">
    <text evidence="1">Belongs to the short-chain dehydrogenases/reductases (SDR) family.</text>
</comment>
<organism evidence="2 3">
    <name type="scientific">Desulfatibacillum aliphaticivorans</name>
    <dbReference type="NCBI Taxonomy" id="218208"/>
    <lineage>
        <taxon>Bacteria</taxon>
        <taxon>Pseudomonadati</taxon>
        <taxon>Thermodesulfobacteriota</taxon>
        <taxon>Desulfobacteria</taxon>
        <taxon>Desulfobacterales</taxon>
        <taxon>Desulfatibacillaceae</taxon>
        <taxon>Desulfatibacillum</taxon>
    </lineage>
</organism>
<dbReference type="Pfam" id="PF13561">
    <property type="entry name" value="adh_short_C2"/>
    <property type="match status" value="1"/>
</dbReference>
<dbReference type="AlphaFoldDB" id="B8FLT7"/>
<dbReference type="SUPFAM" id="SSF51735">
    <property type="entry name" value="NAD(P)-binding Rossmann-fold domains"/>
    <property type="match status" value="1"/>
</dbReference>
<gene>
    <name evidence="2" type="ordered locus">Dalk_3754</name>
</gene>
<dbReference type="PRINTS" id="PR00080">
    <property type="entry name" value="SDRFAMILY"/>
</dbReference>
<evidence type="ECO:0000256" key="1">
    <source>
        <dbReference type="ARBA" id="ARBA00006484"/>
    </source>
</evidence>
<dbReference type="EMBL" id="CP001322">
    <property type="protein sequence ID" value="ACL05441.1"/>
    <property type="molecule type" value="Genomic_DNA"/>
</dbReference>
<dbReference type="PANTHER" id="PTHR43943:SF2">
    <property type="entry name" value="DEHYDROGENASE_REDUCTASE 4"/>
    <property type="match status" value="1"/>
</dbReference>
<dbReference type="FunFam" id="3.40.50.720:FF:000084">
    <property type="entry name" value="Short-chain dehydrogenase reductase"/>
    <property type="match status" value="1"/>
</dbReference>
<evidence type="ECO:0000313" key="2">
    <source>
        <dbReference type="EMBL" id="ACL05441.1"/>
    </source>
</evidence>
<protein>
    <submittedName>
        <fullName evidence="2">Short-chain dehydrogenase/reductase SDR</fullName>
    </submittedName>
</protein>
<dbReference type="NCBIfam" id="NF005559">
    <property type="entry name" value="PRK07231.1"/>
    <property type="match status" value="1"/>
</dbReference>
<dbReference type="Proteomes" id="UP000000739">
    <property type="component" value="Chromosome"/>
</dbReference>